<sequence>NQFQRRKTYLDSISEKWKEIYKPLERIKEESYVEIISEISIEE</sequence>
<keyword evidence="2" id="KW-1185">Reference proteome</keyword>
<dbReference type="Proteomes" id="UP000789901">
    <property type="component" value="Unassembled WGS sequence"/>
</dbReference>
<feature type="non-terminal residue" evidence="1">
    <location>
        <position position="1"/>
    </location>
</feature>
<name>A0ABN7WMP3_GIGMA</name>
<gene>
    <name evidence="1" type="ORF">GMARGA_LOCUS32889</name>
</gene>
<organism evidence="1 2">
    <name type="scientific">Gigaspora margarita</name>
    <dbReference type="NCBI Taxonomy" id="4874"/>
    <lineage>
        <taxon>Eukaryota</taxon>
        <taxon>Fungi</taxon>
        <taxon>Fungi incertae sedis</taxon>
        <taxon>Mucoromycota</taxon>
        <taxon>Glomeromycotina</taxon>
        <taxon>Glomeromycetes</taxon>
        <taxon>Diversisporales</taxon>
        <taxon>Gigasporaceae</taxon>
        <taxon>Gigaspora</taxon>
    </lineage>
</organism>
<reference evidence="1 2" key="1">
    <citation type="submission" date="2021-06" db="EMBL/GenBank/DDBJ databases">
        <authorList>
            <person name="Kallberg Y."/>
            <person name="Tangrot J."/>
            <person name="Rosling A."/>
        </authorList>
    </citation>
    <scope>NUCLEOTIDE SEQUENCE [LARGE SCALE GENOMIC DNA]</scope>
    <source>
        <strain evidence="1 2">120-4 pot B 10/14</strain>
    </source>
</reference>
<evidence type="ECO:0000313" key="2">
    <source>
        <dbReference type="Proteomes" id="UP000789901"/>
    </source>
</evidence>
<comment type="caution">
    <text evidence="1">The sequence shown here is derived from an EMBL/GenBank/DDBJ whole genome shotgun (WGS) entry which is preliminary data.</text>
</comment>
<protein>
    <submittedName>
        <fullName evidence="1">34201_t:CDS:1</fullName>
    </submittedName>
</protein>
<dbReference type="EMBL" id="CAJVQB010052949">
    <property type="protein sequence ID" value="CAG8836147.1"/>
    <property type="molecule type" value="Genomic_DNA"/>
</dbReference>
<accession>A0ABN7WMP3</accession>
<proteinExistence type="predicted"/>
<evidence type="ECO:0000313" key="1">
    <source>
        <dbReference type="EMBL" id="CAG8836147.1"/>
    </source>
</evidence>
<feature type="non-terminal residue" evidence="1">
    <location>
        <position position="43"/>
    </location>
</feature>